<organism evidence="1 2">
    <name type="scientific">Macaca fascicularis</name>
    <name type="common">Crab-eating macaque</name>
    <name type="synonym">Cynomolgus monkey</name>
    <dbReference type="NCBI Taxonomy" id="9541"/>
    <lineage>
        <taxon>Eukaryota</taxon>
        <taxon>Metazoa</taxon>
        <taxon>Chordata</taxon>
        <taxon>Craniata</taxon>
        <taxon>Vertebrata</taxon>
        <taxon>Euteleostomi</taxon>
        <taxon>Mammalia</taxon>
        <taxon>Eutheria</taxon>
        <taxon>Euarchontoglires</taxon>
        <taxon>Primates</taxon>
        <taxon>Haplorrhini</taxon>
        <taxon>Catarrhini</taxon>
        <taxon>Cercopithecidae</taxon>
        <taxon>Cercopithecinae</taxon>
        <taxon>Macaca</taxon>
    </lineage>
</organism>
<dbReference type="Ensembl" id="ENSMFAT00000081016.1">
    <property type="protein sequence ID" value="ENSMFAP00000060438.1"/>
    <property type="gene ID" value="ENSMFAG00000051471.1"/>
</dbReference>
<reference evidence="1" key="2">
    <citation type="submission" date="2025-08" db="UniProtKB">
        <authorList>
            <consortium name="Ensembl"/>
        </authorList>
    </citation>
    <scope>IDENTIFICATION</scope>
</reference>
<proteinExistence type="predicted"/>
<name>A0A7N9DAA7_MACFA</name>
<reference evidence="1" key="3">
    <citation type="submission" date="2025-09" db="UniProtKB">
        <authorList>
            <consortium name="Ensembl"/>
        </authorList>
    </citation>
    <scope>IDENTIFICATION</scope>
</reference>
<dbReference type="AlphaFoldDB" id="A0A7N9DAA7"/>
<sequence length="65" mass="7450">CWKLSMGLLPPSNHLQCDKLRIVEKTCSWIHVQNVQVCYIGTHVPRWFAAPIKPSPTINSRYSSI</sequence>
<evidence type="ECO:0000313" key="1">
    <source>
        <dbReference type="Ensembl" id="ENSMFAP00000060438.1"/>
    </source>
</evidence>
<keyword evidence="2" id="KW-1185">Reference proteome</keyword>
<accession>A0A7N9DAA7</accession>
<evidence type="ECO:0000313" key="2">
    <source>
        <dbReference type="Proteomes" id="UP000233100"/>
    </source>
</evidence>
<dbReference type="GeneTree" id="ENSGT01030000239935"/>
<protein>
    <submittedName>
        <fullName evidence="1">Uncharacterized protein</fullName>
    </submittedName>
</protein>
<dbReference type="Proteomes" id="UP000233100">
    <property type="component" value="Chromosome 6"/>
</dbReference>
<reference evidence="1 2" key="1">
    <citation type="submission" date="2013-03" db="EMBL/GenBank/DDBJ databases">
        <authorList>
            <person name="Warren W."/>
            <person name="Wilson R.K."/>
        </authorList>
    </citation>
    <scope>NUCLEOTIDE SEQUENCE</scope>
</reference>